<name>A0A1I6HG33_9MICO</name>
<keyword evidence="1" id="KW-0472">Membrane</keyword>
<organism evidence="2 3">
    <name type="scientific">Microbacterium azadirachtae</name>
    <dbReference type="NCBI Taxonomy" id="582680"/>
    <lineage>
        <taxon>Bacteria</taxon>
        <taxon>Bacillati</taxon>
        <taxon>Actinomycetota</taxon>
        <taxon>Actinomycetes</taxon>
        <taxon>Micrococcales</taxon>
        <taxon>Microbacteriaceae</taxon>
        <taxon>Microbacterium</taxon>
    </lineage>
</organism>
<evidence type="ECO:0000256" key="1">
    <source>
        <dbReference type="SAM" id="Phobius"/>
    </source>
</evidence>
<keyword evidence="1" id="KW-0812">Transmembrane</keyword>
<accession>A0A1I6HG33</accession>
<feature type="transmembrane region" description="Helical" evidence="1">
    <location>
        <begin position="30"/>
        <end position="53"/>
    </location>
</feature>
<evidence type="ECO:0000313" key="2">
    <source>
        <dbReference type="EMBL" id="SFR53453.1"/>
    </source>
</evidence>
<dbReference type="Proteomes" id="UP000198877">
    <property type="component" value="Unassembled WGS sequence"/>
</dbReference>
<gene>
    <name evidence="2" type="ORF">SAMN04488591_1808</name>
</gene>
<evidence type="ECO:0000313" key="3">
    <source>
        <dbReference type="Proteomes" id="UP000198877"/>
    </source>
</evidence>
<reference evidence="3" key="1">
    <citation type="submission" date="2016-10" db="EMBL/GenBank/DDBJ databases">
        <authorList>
            <person name="Varghese N."/>
            <person name="Submissions S."/>
        </authorList>
    </citation>
    <scope>NUCLEOTIDE SEQUENCE [LARGE SCALE GENOMIC DNA]</scope>
    <source>
        <strain evidence="3">CL127</strain>
    </source>
</reference>
<protein>
    <submittedName>
        <fullName evidence="2">Uncharacterized protein</fullName>
    </submittedName>
</protein>
<dbReference type="EMBL" id="FOYR01000002">
    <property type="protein sequence ID" value="SFR53453.1"/>
    <property type="molecule type" value="Genomic_DNA"/>
</dbReference>
<keyword evidence="1" id="KW-1133">Transmembrane helix</keyword>
<dbReference type="RefSeq" id="WP_175526201.1">
    <property type="nucleotide sequence ID" value="NZ_CBFSJS010000001.1"/>
</dbReference>
<proteinExistence type="predicted"/>
<sequence>MNSTPDPSTTSGTTEDLSIYSARRQRRIRITAWVVIVALILVGGGSTVLTVLLG</sequence>
<dbReference type="AlphaFoldDB" id="A0A1I6HG33"/>